<sequence>MTTRALPGPFATPPDPDGVQVSHAVEDLVVPQVQALLRSSPAYYQISPELRENLEHDLAKVASYSTALLHDGFGQAQRLGQTPVLRRQTRRASTPWARAAANENTAFAPRAVDQVARITEETLGAIDFPRFVSDLIRGTFNAIVNASIQQMEAYGELLANVAKTVDQFMADNITDNQARDYLASKYPGHIAVDTSGQSPQAKLREGADDLPAPDLQTDLGVPPDTRIDEDTVEQVLVPAARRQLAQNRHQVLSTMVLMGINRIVVTSGRVRAKLDFHIDAHDTGQAENATQFDFKHENQAAAGWFGFGNASQRTSVAYVQTAKQVASDDINVAVDLSGELDLKFESDVFPLERFADSGVIGQIQAATPNPAANPASTPAPPRT</sequence>
<gene>
    <name evidence="2" type="ORF">GCM10009741_20780</name>
</gene>
<name>A0ABP4LB86_9ACTN</name>
<evidence type="ECO:0000256" key="1">
    <source>
        <dbReference type="SAM" id="MobiDB-lite"/>
    </source>
</evidence>
<organism evidence="2 3">
    <name type="scientific">Kribbella lupini</name>
    <dbReference type="NCBI Taxonomy" id="291602"/>
    <lineage>
        <taxon>Bacteria</taxon>
        <taxon>Bacillati</taxon>
        <taxon>Actinomycetota</taxon>
        <taxon>Actinomycetes</taxon>
        <taxon>Propionibacteriales</taxon>
        <taxon>Kribbellaceae</taxon>
        <taxon>Kribbella</taxon>
    </lineage>
</organism>
<dbReference type="Proteomes" id="UP001500363">
    <property type="component" value="Unassembled WGS sequence"/>
</dbReference>
<evidence type="ECO:0008006" key="4">
    <source>
        <dbReference type="Google" id="ProtNLM"/>
    </source>
</evidence>
<keyword evidence="3" id="KW-1185">Reference proteome</keyword>
<comment type="caution">
    <text evidence="2">The sequence shown here is derived from an EMBL/GenBank/DDBJ whole genome shotgun (WGS) entry which is preliminary data.</text>
</comment>
<accession>A0ABP4LB86</accession>
<reference evidence="3" key="1">
    <citation type="journal article" date="2019" name="Int. J. Syst. Evol. Microbiol.">
        <title>The Global Catalogue of Microorganisms (GCM) 10K type strain sequencing project: providing services to taxonomists for standard genome sequencing and annotation.</title>
        <authorList>
            <consortium name="The Broad Institute Genomics Platform"/>
            <consortium name="The Broad Institute Genome Sequencing Center for Infectious Disease"/>
            <person name="Wu L."/>
            <person name="Ma J."/>
        </authorList>
    </citation>
    <scope>NUCLEOTIDE SEQUENCE [LARGE SCALE GENOMIC DNA]</scope>
    <source>
        <strain evidence="3">JCM 14303</strain>
    </source>
</reference>
<evidence type="ECO:0000313" key="2">
    <source>
        <dbReference type="EMBL" id="GAA1520044.1"/>
    </source>
</evidence>
<dbReference type="EMBL" id="BAAANC010000001">
    <property type="protein sequence ID" value="GAA1520044.1"/>
    <property type="molecule type" value="Genomic_DNA"/>
</dbReference>
<feature type="region of interest" description="Disordered" evidence="1">
    <location>
        <begin position="193"/>
        <end position="214"/>
    </location>
</feature>
<dbReference type="RefSeq" id="WP_344172438.1">
    <property type="nucleotide sequence ID" value="NZ_BAAANC010000001.1"/>
</dbReference>
<evidence type="ECO:0000313" key="3">
    <source>
        <dbReference type="Proteomes" id="UP001500363"/>
    </source>
</evidence>
<protein>
    <recommendedName>
        <fullName evidence="4">Major capsid protein</fullName>
    </recommendedName>
</protein>
<proteinExistence type="predicted"/>